<dbReference type="PROSITE" id="PS51886">
    <property type="entry name" value="TLDC"/>
    <property type="match status" value="1"/>
</dbReference>
<dbReference type="InterPro" id="IPR006571">
    <property type="entry name" value="TLDc_dom"/>
</dbReference>
<sequence>HAAEIATWVDKKTEIYSVTNNPYTFKLLLRGTKDGFTKESFWKICNKQANTIVVMKVKNTDEILGGHNPIRCDKSN</sequence>
<dbReference type="OrthoDB" id="298084at2759"/>
<protein>
    <submittedName>
        <fullName evidence="2">7983_t:CDS:1</fullName>
    </submittedName>
</protein>
<proteinExistence type="predicted"/>
<dbReference type="EMBL" id="CAJVPS010032915">
    <property type="protein sequence ID" value="CAG8736158.1"/>
    <property type="molecule type" value="Genomic_DNA"/>
</dbReference>
<dbReference type="AlphaFoldDB" id="A0A9N9IIG9"/>
<feature type="non-terminal residue" evidence="2">
    <location>
        <position position="76"/>
    </location>
</feature>
<keyword evidence="3" id="KW-1185">Reference proteome</keyword>
<dbReference type="Proteomes" id="UP000789508">
    <property type="component" value="Unassembled WGS sequence"/>
</dbReference>
<reference evidence="2" key="1">
    <citation type="submission" date="2021-06" db="EMBL/GenBank/DDBJ databases">
        <authorList>
            <person name="Kallberg Y."/>
            <person name="Tangrot J."/>
            <person name="Rosling A."/>
        </authorList>
    </citation>
    <scope>NUCLEOTIDE SEQUENCE</scope>
    <source>
        <strain evidence="2">FL130A</strain>
    </source>
</reference>
<name>A0A9N9IIG9_9GLOM</name>
<comment type="caution">
    <text evidence="2">The sequence shown here is derived from an EMBL/GenBank/DDBJ whole genome shotgun (WGS) entry which is preliminary data.</text>
</comment>
<evidence type="ECO:0000313" key="2">
    <source>
        <dbReference type="EMBL" id="CAG8736158.1"/>
    </source>
</evidence>
<evidence type="ECO:0000313" key="3">
    <source>
        <dbReference type="Proteomes" id="UP000789508"/>
    </source>
</evidence>
<organism evidence="2 3">
    <name type="scientific">Ambispora leptoticha</name>
    <dbReference type="NCBI Taxonomy" id="144679"/>
    <lineage>
        <taxon>Eukaryota</taxon>
        <taxon>Fungi</taxon>
        <taxon>Fungi incertae sedis</taxon>
        <taxon>Mucoromycota</taxon>
        <taxon>Glomeromycotina</taxon>
        <taxon>Glomeromycetes</taxon>
        <taxon>Archaeosporales</taxon>
        <taxon>Ambisporaceae</taxon>
        <taxon>Ambispora</taxon>
    </lineage>
</organism>
<evidence type="ECO:0000259" key="1">
    <source>
        <dbReference type="PROSITE" id="PS51886"/>
    </source>
</evidence>
<feature type="non-terminal residue" evidence="2">
    <location>
        <position position="1"/>
    </location>
</feature>
<gene>
    <name evidence="2" type="ORF">ALEPTO_LOCUS12794</name>
</gene>
<feature type="domain" description="TLDc" evidence="1">
    <location>
        <begin position="1"/>
        <end position="76"/>
    </location>
</feature>
<accession>A0A9N9IIG9</accession>